<evidence type="ECO:0000259" key="9">
    <source>
        <dbReference type="Pfam" id="PF00712"/>
    </source>
</evidence>
<evidence type="ECO:0000256" key="4">
    <source>
        <dbReference type="ARBA" id="ARBA00022679"/>
    </source>
</evidence>
<dbReference type="AlphaFoldDB" id="A0A2A6RQ82"/>
<evidence type="ECO:0000313" key="11">
    <source>
        <dbReference type="Proteomes" id="UP000220527"/>
    </source>
</evidence>
<evidence type="ECO:0000256" key="6">
    <source>
        <dbReference type="ARBA" id="ARBA00022705"/>
    </source>
</evidence>
<evidence type="ECO:0000256" key="5">
    <source>
        <dbReference type="ARBA" id="ARBA00022695"/>
    </source>
</evidence>
<dbReference type="Proteomes" id="UP000220527">
    <property type="component" value="Unassembled WGS sequence"/>
</dbReference>
<dbReference type="EMBL" id="NQWI01000001">
    <property type="protein sequence ID" value="PDW05091.1"/>
    <property type="molecule type" value="Genomic_DNA"/>
</dbReference>
<evidence type="ECO:0000256" key="3">
    <source>
        <dbReference type="ARBA" id="ARBA00022490"/>
    </source>
</evidence>
<dbReference type="PANTHER" id="PTHR30478:SF0">
    <property type="entry name" value="BETA SLIDING CLAMP"/>
    <property type="match status" value="1"/>
</dbReference>
<dbReference type="InterPro" id="IPR046938">
    <property type="entry name" value="DNA_clamp_sf"/>
</dbReference>
<comment type="caution">
    <text evidence="10">The sequence shown here is derived from an EMBL/GenBank/DDBJ whole genome shotgun (WGS) entry which is preliminary data.</text>
</comment>
<sequence>MKLVVQQENLKKALAQVSRAVPSKPVMPVLSNVCLATDQGRLRLSATNLNLAITSWTGAFDSR</sequence>
<keyword evidence="11" id="KW-1185">Reference proteome</keyword>
<evidence type="ECO:0000256" key="2">
    <source>
        <dbReference type="ARBA" id="ARBA00010752"/>
    </source>
</evidence>
<proteinExistence type="inferred from homology"/>
<evidence type="ECO:0000313" key="10">
    <source>
        <dbReference type="EMBL" id="PDW05091.1"/>
    </source>
</evidence>
<dbReference type="GO" id="GO:0006271">
    <property type="term" value="P:DNA strand elongation involved in DNA replication"/>
    <property type="evidence" value="ECO:0007669"/>
    <property type="project" value="TreeGrafter"/>
</dbReference>
<gene>
    <name evidence="10" type="ORF">CJ255_00420</name>
</gene>
<dbReference type="GO" id="GO:0003677">
    <property type="term" value="F:DNA binding"/>
    <property type="evidence" value="ECO:0007669"/>
    <property type="project" value="UniProtKB-KW"/>
</dbReference>
<organism evidence="10 11">
    <name type="scientific">Candidatus Viridilinea mediisalina</name>
    <dbReference type="NCBI Taxonomy" id="2024553"/>
    <lineage>
        <taxon>Bacteria</taxon>
        <taxon>Bacillati</taxon>
        <taxon>Chloroflexota</taxon>
        <taxon>Chloroflexia</taxon>
        <taxon>Chloroflexales</taxon>
        <taxon>Chloroflexineae</taxon>
        <taxon>Oscillochloridaceae</taxon>
        <taxon>Candidatus Viridilinea</taxon>
    </lineage>
</organism>
<keyword evidence="8" id="KW-0238">DNA-binding</keyword>
<dbReference type="GO" id="GO:0003887">
    <property type="term" value="F:DNA-directed DNA polymerase activity"/>
    <property type="evidence" value="ECO:0007669"/>
    <property type="project" value="UniProtKB-KW"/>
</dbReference>
<dbReference type="InterPro" id="IPR001001">
    <property type="entry name" value="DNA_polIII_beta"/>
</dbReference>
<accession>A0A2A6RQ82</accession>
<dbReference type="GO" id="GO:0008408">
    <property type="term" value="F:3'-5' exonuclease activity"/>
    <property type="evidence" value="ECO:0007669"/>
    <property type="project" value="InterPro"/>
</dbReference>
<protein>
    <recommendedName>
        <fullName evidence="9">DNA polymerase III beta sliding clamp N-terminal domain-containing protein</fullName>
    </recommendedName>
</protein>
<evidence type="ECO:0000256" key="8">
    <source>
        <dbReference type="ARBA" id="ARBA00023125"/>
    </source>
</evidence>
<name>A0A2A6RQ82_9CHLR</name>
<evidence type="ECO:0000256" key="1">
    <source>
        <dbReference type="ARBA" id="ARBA00004496"/>
    </source>
</evidence>
<comment type="subcellular location">
    <subcellularLocation>
        <location evidence="1">Cytoplasm</location>
    </subcellularLocation>
</comment>
<comment type="similarity">
    <text evidence="2">Belongs to the beta sliding clamp family.</text>
</comment>
<feature type="domain" description="DNA polymerase III beta sliding clamp N-terminal" evidence="9">
    <location>
        <begin position="1"/>
        <end position="55"/>
    </location>
</feature>
<reference evidence="11" key="1">
    <citation type="submission" date="2017-08" db="EMBL/GenBank/DDBJ databases">
        <authorList>
            <person name="Grouzdev D.S."/>
            <person name="Gaisin V.A."/>
            <person name="Rysina M.S."/>
            <person name="Gorlenko V.M."/>
        </authorList>
    </citation>
    <scope>NUCLEOTIDE SEQUENCE [LARGE SCALE GENOMIC DNA]</scope>
    <source>
        <strain evidence="11">Kir15-3F</strain>
    </source>
</reference>
<keyword evidence="5" id="KW-0548">Nucleotidyltransferase</keyword>
<keyword evidence="4" id="KW-0808">Transferase</keyword>
<keyword evidence="6" id="KW-0235">DNA replication</keyword>
<dbReference type="PANTHER" id="PTHR30478">
    <property type="entry name" value="DNA POLYMERASE III SUBUNIT BETA"/>
    <property type="match status" value="1"/>
</dbReference>
<dbReference type="GO" id="GO:0005737">
    <property type="term" value="C:cytoplasm"/>
    <property type="evidence" value="ECO:0007669"/>
    <property type="project" value="UniProtKB-SubCell"/>
</dbReference>
<dbReference type="Pfam" id="PF00712">
    <property type="entry name" value="DNA_pol3_beta"/>
    <property type="match status" value="1"/>
</dbReference>
<keyword evidence="3" id="KW-0963">Cytoplasm</keyword>
<keyword evidence="7" id="KW-0239">DNA-directed DNA polymerase</keyword>
<dbReference type="Gene3D" id="3.10.150.10">
    <property type="entry name" value="DNA Polymerase III, subunit A, domain 2"/>
    <property type="match status" value="1"/>
</dbReference>
<dbReference type="InterPro" id="IPR022634">
    <property type="entry name" value="DNA_polIII_beta_N"/>
</dbReference>
<dbReference type="OrthoDB" id="8421503at2"/>
<evidence type="ECO:0000256" key="7">
    <source>
        <dbReference type="ARBA" id="ARBA00022932"/>
    </source>
</evidence>
<dbReference type="GO" id="GO:0009360">
    <property type="term" value="C:DNA polymerase III complex"/>
    <property type="evidence" value="ECO:0007669"/>
    <property type="project" value="InterPro"/>
</dbReference>
<dbReference type="SUPFAM" id="SSF55979">
    <property type="entry name" value="DNA clamp"/>
    <property type="match status" value="1"/>
</dbReference>